<proteinExistence type="predicted"/>
<reference evidence="1" key="2">
    <citation type="journal article" date="2015" name="Data Brief">
        <title>Shoot transcriptome of the giant reed, Arundo donax.</title>
        <authorList>
            <person name="Barrero R.A."/>
            <person name="Guerrero F.D."/>
            <person name="Moolhuijzen P."/>
            <person name="Goolsby J.A."/>
            <person name="Tidwell J."/>
            <person name="Bellgard S.E."/>
            <person name="Bellgard M.I."/>
        </authorList>
    </citation>
    <scope>NUCLEOTIDE SEQUENCE</scope>
    <source>
        <tissue evidence="1">Shoot tissue taken approximately 20 cm above the soil surface</tissue>
    </source>
</reference>
<organism evidence="1">
    <name type="scientific">Arundo donax</name>
    <name type="common">Giant reed</name>
    <name type="synonym">Donax arundinaceus</name>
    <dbReference type="NCBI Taxonomy" id="35708"/>
    <lineage>
        <taxon>Eukaryota</taxon>
        <taxon>Viridiplantae</taxon>
        <taxon>Streptophyta</taxon>
        <taxon>Embryophyta</taxon>
        <taxon>Tracheophyta</taxon>
        <taxon>Spermatophyta</taxon>
        <taxon>Magnoliopsida</taxon>
        <taxon>Liliopsida</taxon>
        <taxon>Poales</taxon>
        <taxon>Poaceae</taxon>
        <taxon>PACMAD clade</taxon>
        <taxon>Arundinoideae</taxon>
        <taxon>Arundineae</taxon>
        <taxon>Arundo</taxon>
    </lineage>
</organism>
<name>A0A0A9CMU6_ARUDO</name>
<dbReference type="AlphaFoldDB" id="A0A0A9CMU6"/>
<sequence length="60" mass="6950">MYQFDMRTSEASSGNQRKYFQKTVKSQFGLSMTNSGYLSLTDSFISRQRPQSSNINWLVT</sequence>
<accession>A0A0A9CMU6</accession>
<dbReference type="EMBL" id="GBRH01225048">
    <property type="protein sequence ID" value="JAD72847.1"/>
    <property type="molecule type" value="Transcribed_RNA"/>
</dbReference>
<evidence type="ECO:0000313" key="1">
    <source>
        <dbReference type="EMBL" id="JAD72847.1"/>
    </source>
</evidence>
<reference evidence="1" key="1">
    <citation type="submission" date="2014-09" db="EMBL/GenBank/DDBJ databases">
        <authorList>
            <person name="Magalhaes I.L.F."/>
            <person name="Oliveira U."/>
            <person name="Santos F.R."/>
            <person name="Vidigal T.H.D.A."/>
            <person name="Brescovit A.D."/>
            <person name="Santos A.J."/>
        </authorList>
    </citation>
    <scope>NUCLEOTIDE SEQUENCE</scope>
    <source>
        <tissue evidence="1">Shoot tissue taken approximately 20 cm above the soil surface</tissue>
    </source>
</reference>
<protein>
    <submittedName>
        <fullName evidence="1">Uncharacterized protein</fullName>
    </submittedName>
</protein>